<evidence type="ECO:0000313" key="23">
    <source>
        <dbReference type="Proteomes" id="UP000224634"/>
    </source>
</evidence>
<dbReference type="Pfam" id="PF16278">
    <property type="entry name" value="zf-C2HE"/>
    <property type="match status" value="1"/>
</dbReference>
<keyword evidence="10" id="KW-0238">DNA-binding</keyword>
<keyword evidence="5" id="KW-0963">Cytoplasm</keyword>
<keyword evidence="6" id="KW-0479">Metal-binding</keyword>
<evidence type="ECO:0000256" key="19">
    <source>
        <dbReference type="SAM" id="MobiDB-lite"/>
    </source>
</evidence>
<evidence type="ECO:0000256" key="14">
    <source>
        <dbReference type="ARBA" id="ARBA00044639"/>
    </source>
</evidence>
<dbReference type="InterPro" id="IPR032566">
    <property type="entry name" value="Znf-C2HE"/>
</dbReference>
<evidence type="ECO:0000256" key="18">
    <source>
        <dbReference type="ARBA" id="ARBA00076243"/>
    </source>
</evidence>
<feature type="region of interest" description="Disordered" evidence="19">
    <location>
        <begin position="1"/>
        <end position="68"/>
    </location>
</feature>
<dbReference type="PANTHER" id="PTHR12486">
    <property type="entry name" value="APRATAXIN-RELATED"/>
    <property type="match status" value="1"/>
</dbReference>
<dbReference type="Gene3D" id="3.30.428.10">
    <property type="entry name" value="HIT-like"/>
    <property type="match status" value="1"/>
</dbReference>
<keyword evidence="11" id="KW-0234">DNA repair</keyword>
<evidence type="ECO:0000256" key="2">
    <source>
        <dbReference type="ARBA" id="ARBA00004496"/>
    </source>
</evidence>
<dbReference type="GO" id="GO:0046872">
    <property type="term" value="F:metal ion binding"/>
    <property type="evidence" value="ECO:0007669"/>
    <property type="project" value="UniProtKB-KW"/>
</dbReference>
<dbReference type="GO" id="GO:0005737">
    <property type="term" value="C:cytoplasm"/>
    <property type="evidence" value="ECO:0007669"/>
    <property type="project" value="UniProtKB-SubCell"/>
</dbReference>
<evidence type="ECO:0000259" key="21">
    <source>
        <dbReference type="Pfam" id="PF16278"/>
    </source>
</evidence>
<sequence length="291" mass="33696">MTSNASPGSSPHGLEPSDSPVSPSQSRSGEKKKKKPKERNAFSELMTRKPQQQQRRSEEKAKGTRLKSSNMFKARDALGAYIKDPASFYPSAVLYYDDDFVAIRDRFPKSTLHILLLPREPDKSSLHPFDAFEDPEFLRKVQAETMKLRSIAAAELRRMYGKFSAQDRVREEALNADPPPDELPAGRDWEAEIMCGIHAHPSMNHLHIHVLSVDRHSACLKHRKHYNSFATPFFIDVNDFPLARDDVRRHPGKEGYLQRDFRCWRCGREFGNRFTMLKEHLEEEFEEWKKV</sequence>
<feature type="domain" description="Aprataxin C2HE/C2H2/C2HC zinc finger" evidence="21">
    <location>
        <begin position="231"/>
        <end position="287"/>
    </location>
</feature>
<feature type="compositionally biased region" description="Low complexity" evidence="19">
    <location>
        <begin position="16"/>
        <end position="27"/>
    </location>
</feature>
<keyword evidence="12" id="KW-0539">Nucleus</keyword>
<evidence type="ECO:0000256" key="7">
    <source>
        <dbReference type="ARBA" id="ARBA00022763"/>
    </source>
</evidence>
<evidence type="ECO:0000256" key="4">
    <source>
        <dbReference type="ARBA" id="ARBA00012496"/>
    </source>
</evidence>
<dbReference type="OrthoDB" id="3512845at2759"/>
<keyword evidence="23" id="KW-1185">Reference proteome</keyword>
<comment type="caution">
    <text evidence="22">The sequence shown here is derived from an EMBL/GenBank/DDBJ whole genome shotgun (WGS) entry which is preliminary data.</text>
</comment>
<keyword evidence="9" id="KW-0862">Zinc</keyword>
<reference evidence="22 23" key="1">
    <citation type="submission" date="2017-10" db="EMBL/GenBank/DDBJ databases">
        <title>Comparative genomics in systemic dimorphic fungi from Ajellomycetaceae.</title>
        <authorList>
            <person name="Munoz J.F."/>
            <person name="Mcewen J.G."/>
            <person name="Clay O.K."/>
            <person name="Cuomo C.A."/>
        </authorList>
    </citation>
    <scope>NUCLEOTIDE SEQUENCE [LARGE SCALE GENOMIC DNA]</scope>
    <source>
        <strain evidence="22 23">UAMH7299</strain>
    </source>
</reference>
<evidence type="ECO:0000256" key="3">
    <source>
        <dbReference type="ARBA" id="ARBA00012495"/>
    </source>
</evidence>
<dbReference type="GO" id="GO:0000012">
    <property type="term" value="P:single strand break repair"/>
    <property type="evidence" value="ECO:0007669"/>
    <property type="project" value="TreeGrafter"/>
</dbReference>
<dbReference type="FunFam" id="3.30.428.10:FF:000017">
    <property type="entry name" value="Aprataxin-like protein"/>
    <property type="match status" value="1"/>
</dbReference>
<evidence type="ECO:0000256" key="1">
    <source>
        <dbReference type="ARBA" id="ARBA00004123"/>
    </source>
</evidence>
<evidence type="ECO:0000256" key="5">
    <source>
        <dbReference type="ARBA" id="ARBA00022490"/>
    </source>
</evidence>
<dbReference type="InterPro" id="IPR036265">
    <property type="entry name" value="HIT-like_sf"/>
</dbReference>
<evidence type="ECO:0000256" key="17">
    <source>
        <dbReference type="ARBA" id="ARBA00068941"/>
    </source>
</evidence>
<dbReference type="EC" id="3.6.1.71" evidence="4"/>
<evidence type="ECO:0000256" key="9">
    <source>
        <dbReference type="ARBA" id="ARBA00022833"/>
    </source>
</evidence>
<evidence type="ECO:0000256" key="11">
    <source>
        <dbReference type="ARBA" id="ARBA00023204"/>
    </source>
</evidence>
<dbReference type="SUPFAM" id="SSF54197">
    <property type="entry name" value="HIT-like"/>
    <property type="match status" value="1"/>
</dbReference>
<dbReference type="PANTHER" id="PTHR12486:SF4">
    <property type="entry name" value="APRATAXIN"/>
    <property type="match status" value="1"/>
</dbReference>
<evidence type="ECO:0000256" key="10">
    <source>
        <dbReference type="ARBA" id="ARBA00023125"/>
    </source>
</evidence>
<evidence type="ECO:0000259" key="20">
    <source>
        <dbReference type="Pfam" id="PF01230"/>
    </source>
</evidence>
<evidence type="ECO:0000256" key="13">
    <source>
        <dbReference type="ARBA" id="ARBA00024601"/>
    </source>
</evidence>
<comment type="subcellular location">
    <subcellularLocation>
        <location evidence="2">Cytoplasm</location>
    </subcellularLocation>
    <subcellularLocation>
        <location evidence="1">Nucleus</location>
    </subcellularLocation>
</comment>
<keyword evidence="8" id="KW-0378">Hydrolase</keyword>
<dbReference type="GO" id="GO:0003697">
    <property type="term" value="F:single-stranded DNA binding"/>
    <property type="evidence" value="ECO:0007669"/>
    <property type="project" value="TreeGrafter"/>
</dbReference>
<organism evidence="22 23">
    <name type="scientific">Polytolypa hystricis (strain UAMH7299)</name>
    <dbReference type="NCBI Taxonomy" id="1447883"/>
    <lineage>
        <taxon>Eukaryota</taxon>
        <taxon>Fungi</taxon>
        <taxon>Dikarya</taxon>
        <taxon>Ascomycota</taxon>
        <taxon>Pezizomycotina</taxon>
        <taxon>Eurotiomycetes</taxon>
        <taxon>Eurotiomycetidae</taxon>
        <taxon>Onygenales</taxon>
        <taxon>Onygenales incertae sedis</taxon>
        <taxon>Polytolypa</taxon>
    </lineage>
</organism>
<comment type="catalytic activity">
    <reaction evidence="14">
        <text>a 5'-end adenosine-5'-diphospho-5'-2'-deoxyribonucleoside-DNA + H2O = a 5'-end 5'-phospho-2'-deoxyribonucleoside-DNA + AMP + 2 H(+)</text>
        <dbReference type="Rhea" id="RHEA:52128"/>
        <dbReference type="Rhea" id="RHEA-COMP:13180"/>
        <dbReference type="Rhea" id="RHEA-COMP:13181"/>
        <dbReference type="ChEBI" id="CHEBI:15377"/>
        <dbReference type="ChEBI" id="CHEBI:15378"/>
        <dbReference type="ChEBI" id="CHEBI:136412"/>
        <dbReference type="ChEBI" id="CHEBI:136413"/>
        <dbReference type="ChEBI" id="CHEBI:456215"/>
        <dbReference type="EC" id="3.6.1.71"/>
    </reaction>
</comment>
<evidence type="ECO:0000256" key="6">
    <source>
        <dbReference type="ARBA" id="ARBA00022723"/>
    </source>
</evidence>
<dbReference type="GO" id="GO:0120108">
    <property type="term" value="F:DNA-3'-diphospho-5'-guanosine diphosphatase activity"/>
    <property type="evidence" value="ECO:0007669"/>
    <property type="project" value="UniProtKB-EC"/>
</dbReference>
<dbReference type="EMBL" id="PDNA01000232">
    <property type="protein sequence ID" value="PGH01790.1"/>
    <property type="molecule type" value="Genomic_DNA"/>
</dbReference>
<accession>A0A2B7WYW5</accession>
<dbReference type="GO" id="GO:0005634">
    <property type="term" value="C:nucleus"/>
    <property type="evidence" value="ECO:0007669"/>
    <property type="project" value="UniProtKB-SubCell"/>
</dbReference>
<comment type="catalytic activity">
    <reaction evidence="13">
        <text>a 3'-end 2'-deoxyribonucleotide-3'-diphospho-5'-guanosine-DNA + H2O = a 3'-end 2'-deoxyribonucleotide 3'-phosphate-DNA + GMP + 2 H(+)</text>
        <dbReference type="Rhea" id="RHEA:52140"/>
        <dbReference type="Rhea" id="RHEA-COMP:13186"/>
        <dbReference type="Rhea" id="RHEA-COMP:13187"/>
        <dbReference type="ChEBI" id="CHEBI:15377"/>
        <dbReference type="ChEBI" id="CHEBI:15378"/>
        <dbReference type="ChEBI" id="CHEBI:58115"/>
        <dbReference type="ChEBI" id="CHEBI:136419"/>
        <dbReference type="ChEBI" id="CHEBI:136420"/>
        <dbReference type="EC" id="3.6.1.72"/>
    </reaction>
</comment>
<comment type="function">
    <text evidence="16">DNA-binding protein involved in single-strand DNA break repair, double-strand DNA break repair and base excision repair. Resolves abortive DNA ligation intermediates formed either at base excision sites, or when DNA ligases attempt to repair non-ligatable breaks induced by reactive oxygen species. Catalyzes the release of adenylate groups covalently linked to 5'-phosphate termini, resulting in the production of 5'-phosphate termini that can be efficiently rejoined. Likewise, catalyzes the release of 3'-linked guanosine (DNAppG) and inosine (DNAppI) from DNA, but has higher specific activity with 5'-linked adenosine (AppDNA).</text>
</comment>
<proteinExistence type="predicted"/>
<gene>
    <name evidence="22" type="ORF">AJ80_08956</name>
</gene>
<name>A0A2B7WYW5_POLH7</name>
<feature type="domain" description="HIT" evidence="20">
    <location>
        <begin position="90"/>
        <end position="215"/>
    </location>
</feature>
<dbReference type="Pfam" id="PF01230">
    <property type="entry name" value="HIT"/>
    <property type="match status" value="1"/>
</dbReference>
<dbReference type="STRING" id="1447883.A0A2B7WYW5"/>
<dbReference type="GO" id="GO:0033699">
    <property type="term" value="F:DNA 5'-adenosine monophosphate hydrolase activity"/>
    <property type="evidence" value="ECO:0007669"/>
    <property type="project" value="UniProtKB-EC"/>
</dbReference>
<evidence type="ECO:0000256" key="15">
    <source>
        <dbReference type="ARBA" id="ARBA00044713"/>
    </source>
</evidence>
<comment type="catalytic activity">
    <reaction evidence="15">
        <text>a 5'-end adenosine-5'-diphospho-5'-ribonucleoside-2'-deoxyribonucleotide-DNA + H2O = a 5'-end 5'-phospho-ribonucleoside-2'-deoxyribonucleotide-DNA + AMP + 2 H(+)</text>
        <dbReference type="Rhea" id="RHEA:52132"/>
        <dbReference type="Rhea" id="RHEA-COMP:13182"/>
        <dbReference type="Rhea" id="RHEA-COMP:13183"/>
        <dbReference type="ChEBI" id="CHEBI:15377"/>
        <dbReference type="ChEBI" id="CHEBI:15378"/>
        <dbReference type="ChEBI" id="CHEBI:136414"/>
        <dbReference type="ChEBI" id="CHEBI:136415"/>
        <dbReference type="ChEBI" id="CHEBI:456215"/>
        <dbReference type="EC" id="3.6.1.71"/>
    </reaction>
</comment>
<dbReference type="InterPro" id="IPR011146">
    <property type="entry name" value="HIT-like"/>
</dbReference>
<dbReference type="Proteomes" id="UP000224634">
    <property type="component" value="Unassembled WGS sequence"/>
</dbReference>
<keyword evidence="7" id="KW-0227">DNA damage</keyword>
<protein>
    <recommendedName>
        <fullName evidence="17">Aprataxin-like protein</fullName>
        <ecNumber evidence="4">3.6.1.71</ecNumber>
        <ecNumber evidence="3">3.6.1.72</ecNumber>
    </recommendedName>
    <alternativeName>
        <fullName evidence="18">Hit family protein 3</fullName>
    </alternativeName>
</protein>
<dbReference type="GO" id="GO:0003725">
    <property type="term" value="F:double-stranded RNA binding"/>
    <property type="evidence" value="ECO:0007669"/>
    <property type="project" value="TreeGrafter"/>
</dbReference>
<dbReference type="GO" id="GO:0030983">
    <property type="term" value="F:mismatched DNA binding"/>
    <property type="evidence" value="ECO:0007669"/>
    <property type="project" value="TreeGrafter"/>
</dbReference>
<evidence type="ECO:0000256" key="16">
    <source>
        <dbReference type="ARBA" id="ARBA00059438"/>
    </source>
</evidence>
<evidence type="ECO:0000256" key="8">
    <source>
        <dbReference type="ARBA" id="ARBA00022801"/>
    </source>
</evidence>
<evidence type="ECO:0000256" key="12">
    <source>
        <dbReference type="ARBA" id="ARBA00023242"/>
    </source>
</evidence>
<dbReference type="GO" id="GO:1990165">
    <property type="term" value="F:single-strand break-containing DNA binding"/>
    <property type="evidence" value="ECO:0007669"/>
    <property type="project" value="TreeGrafter"/>
</dbReference>
<dbReference type="AlphaFoldDB" id="A0A2B7WYW5"/>
<dbReference type="EC" id="3.6.1.72" evidence="3"/>
<evidence type="ECO:0000313" key="22">
    <source>
        <dbReference type="EMBL" id="PGH01790.1"/>
    </source>
</evidence>